<sequence length="405" mass="41905">MPSSSSDGSSSSCSRSGGGPLLLYSSGAGGWTLKKAEKVPHLQSLEGVGSYIGSSSVKVAVLRAESIGSGADFVYMIPEQLPGSNSSSLNAVVMSAAMGYSPFPMPHIHKHLHGSALAAARSRLYMFGGWSAAAALMRSELEVYDPHIDSWFSTGAMLPGKGQLQGHCMVTNQHEGLLLALGGYLEPQQSPGASWFAQQSSIFVHDICGGSWAANPSGCTWPGAAAAAGGMSAVPLDPFTVMVLSSESCNADDLAAGDADAVADEYESEVETDSEYDEGEDDAAAAGAAAAPAPGTAANVDLLDLRMWRWRQGAPLIRRSGCIQSIGLAMHEGRAVAAGGARPGFGTGQATREVNAYDVSRDAWSVLPPLPFAVCGASPVSVKMPSGLNRYSPRWLGIAAGDYDE</sequence>
<gene>
    <name evidence="3" type="ORF">BQ4739_LOCUS15412</name>
    <name evidence="2" type="ORF">BQ4739_LOCUS7163</name>
</gene>
<evidence type="ECO:0000313" key="2">
    <source>
        <dbReference type="EMBL" id="SZX66745.1"/>
    </source>
</evidence>
<dbReference type="EMBL" id="FNXT01000735">
    <property type="protein sequence ID" value="SZX66745.1"/>
    <property type="molecule type" value="Genomic_DNA"/>
</dbReference>
<organism evidence="2 4">
    <name type="scientific">Tetradesmus obliquus</name>
    <name type="common">Green alga</name>
    <name type="synonym">Acutodesmus obliquus</name>
    <dbReference type="NCBI Taxonomy" id="3088"/>
    <lineage>
        <taxon>Eukaryota</taxon>
        <taxon>Viridiplantae</taxon>
        <taxon>Chlorophyta</taxon>
        <taxon>core chlorophytes</taxon>
        <taxon>Chlorophyceae</taxon>
        <taxon>CS clade</taxon>
        <taxon>Sphaeropleales</taxon>
        <taxon>Scenedesmaceae</taxon>
        <taxon>Tetradesmus</taxon>
    </lineage>
</organism>
<proteinExistence type="predicted"/>
<keyword evidence="4" id="KW-1185">Reference proteome</keyword>
<dbReference type="SUPFAM" id="SSF50965">
    <property type="entry name" value="Galactose oxidase, central domain"/>
    <property type="match status" value="1"/>
</dbReference>
<evidence type="ECO:0000313" key="4">
    <source>
        <dbReference type="Proteomes" id="UP000256970"/>
    </source>
</evidence>
<feature type="region of interest" description="Disordered" evidence="1">
    <location>
        <begin position="261"/>
        <end position="290"/>
    </location>
</feature>
<protein>
    <submittedName>
        <fullName evidence="2">Uncharacterized protein</fullName>
    </submittedName>
</protein>
<dbReference type="InterPro" id="IPR015915">
    <property type="entry name" value="Kelch-typ_b-propeller"/>
</dbReference>
<dbReference type="InterPro" id="IPR011043">
    <property type="entry name" value="Gal_Oxase/kelch_b-propeller"/>
</dbReference>
<dbReference type="Proteomes" id="UP000256970">
    <property type="component" value="Unassembled WGS sequence"/>
</dbReference>
<dbReference type="Gene3D" id="2.120.10.80">
    <property type="entry name" value="Kelch-type beta propeller"/>
    <property type="match status" value="2"/>
</dbReference>
<dbReference type="AlphaFoldDB" id="A0A383VMJ5"/>
<reference evidence="2 4" key="1">
    <citation type="submission" date="2016-10" db="EMBL/GenBank/DDBJ databases">
        <authorList>
            <person name="Cai Z."/>
        </authorList>
    </citation>
    <scope>NUCLEOTIDE SEQUENCE [LARGE SCALE GENOMIC DNA]</scope>
</reference>
<accession>A0A383VMJ5</accession>
<feature type="compositionally biased region" description="Acidic residues" evidence="1">
    <location>
        <begin position="261"/>
        <end position="283"/>
    </location>
</feature>
<evidence type="ECO:0000313" key="3">
    <source>
        <dbReference type="EMBL" id="SZX75106.1"/>
    </source>
</evidence>
<name>A0A383VMJ5_TETOB</name>
<dbReference type="EMBL" id="FNXT01001225">
    <property type="protein sequence ID" value="SZX75106.1"/>
    <property type="molecule type" value="Genomic_DNA"/>
</dbReference>
<evidence type="ECO:0000256" key="1">
    <source>
        <dbReference type="SAM" id="MobiDB-lite"/>
    </source>
</evidence>